<accession>A0AAP9E9Q5</accession>
<organism evidence="1 2">
    <name type="scientific">Agrobacterium tumefaciens</name>
    <dbReference type="NCBI Taxonomy" id="358"/>
    <lineage>
        <taxon>Bacteria</taxon>
        <taxon>Pseudomonadati</taxon>
        <taxon>Pseudomonadota</taxon>
        <taxon>Alphaproteobacteria</taxon>
        <taxon>Hyphomicrobiales</taxon>
        <taxon>Rhizobiaceae</taxon>
        <taxon>Rhizobium/Agrobacterium group</taxon>
        <taxon>Agrobacterium</taxon>
        <taxon>Agrobacterium tumefaciens complex</taxon>
    </lineage>
</organism>
<gene>
    <name evidence="1" type="ORF">CG010_019250</name>
</gene>
<dbReference type="EMBL" id="CP042275">
    <property type="protein sequence ID" value="QDY97399.1"/>
    <property type="molecule type" value="Genomic_DNA"/>
</dbReference>
<proteinExistence type="predicted"/>
<sequence>MKSRAAAPDWEVGSCKVVGCGHPARAATGEGLDRRFCRSHADHYSRHGSPYKKSYTAAELREHRVAARRWLEQHIDEASVQIAVLRVKGLFQQAGYHVEAFRLRGLSPEDRARAAWARLRKAKVEPLEIIAAWMAVEAKIKADPQPELKNEFKHVQAARLIHRMASGTHKSWPKPGGGVQELHVYPRPRGRVLRHIGVQMEEAAGDVCSSRNF</sequence>
<dbReference type="Proteomes" id="UP000222296">
    <property type="component" value="Chromosome Linear"/>
</dbReference>
<evidence type="ECO:0000313" key="1">
    <source>
        <dbReference type="EMBL" id="QDY97399.1"/>
    </source>
</evidence>
<reference evidence="1 2" key="1">
    <citation type="journal article" date="2017" name="Genome Announc.">
        <title>Draft Genome Sequence of Agrobacterium tumefaciens Biovar 1 Strain 186, Isolated from Walnut.</title>
        <authorList>
            <person name="Poret-Peterson A.T."/>
            <person name="Bhatnagar S."/>
            <person name="McClean A.E."/>
            <person name="Kluepfel D.A."/>
        </authorList>
    </citation>
    <scope>NUCLEOTIDE SEQUENCE [LARGE SCALE GENOMIC DNA]</scope>
    <source>
        <strain evidence="1 2">186</strain>
    </source>
</reference>
<evidence type="ECO:0000313" key="2">
    <source>
        <dbReference type="Proteomes" id="UP000222296"/>
    </source>
</evidence>
<name>A0AAP9E9Q5_AGRTU</name>
<protein>
    <submittedName>
        <fullName evidence="1">Uncharacterized protein</fullName>
    </submittedName>
</protein>
<dbReference type="AlphaFoldDB" id="A0AAP9E9Q5"/>